<dbReference type="PANTHER" id="PTHR43464:SF19">
    <property type="entry name" value="UBIQUINONE BIOSYNTHESIS O-METHYLTRANSFERASE, MITOCHONDRIAL"/>
    <property type="match status" value="1"/>
</dbReference>
<evidence type="ECO:0000313" key="6">
    <source>
        <dbReference type="EMBL" id="SNZ20804.1"/>
    </source>
</evidence>
<dbReference type="GO" id="GO:0061542">
    <property type="term" value="F:3-demethylubiquinol 3-O-methyltransferase activity"/>
    <property type="evidence" value="ECO:0007669"/>
    <property type="project" value="UniProtKB-UniRule"/>
</dbReference>
<gene>
    <name evidence="5" type="primary">ubiG</name>
    <name evidence="6" type="ORF">SAMN06265368_3914</name>
</gene>
<dbReference type="UniPathway" id="UPA00232"/>
<evidence type="ECO:0000256" key="3">
    <source>
        <dbReference type="ARBA" id="ARBA00022688"/>
    </source>
</evidence>
<comment type="pathway">
    <text evidence="5">Cofactor biosynthesis; ubiquinone biosynthesis.</text>
</comment>
<organism evidence="6 7">
    <name type="scientific">Cohaesibacter gelatinilyticus</name>
    <dbReference type="NCBI Taxonomy" id="372072"/>
    <lineage>
        <taxon>Bacteria</taxon>
        <taxon>Pseudomonadati</taxon>
        <taxon>Pseudomonadota</taxon>
        <taxon>Alphaproteobacteria</taxon>
        <taxon>Hyphomicrobiales</taxon>
        <taxon>Cohaesibacteraceae</taxon>
    </lineage>
</organism>
<evidence type="ECO:0000256" key="5">
    <source>
        <dbReference type="HAMAP-Rule" id="MF_00472"/>
    </source>
</evidence>
<dbReference type="RefSeq" id="WP_097155153.1">
    <property type="nucleotide sequence ID" value="NZ_OBEL01000005.1"/>
</dbReference>
<keyword evidence="4 5" id="KW-0949">S-adenosyl-L-methionine</keyword>
<comment type="catalytic activity">
    <reaction evidence="5">
        <text>a 3-(all-trans-polyprenyl)benzene-1,2-diol + S-adenosyl-L-methionine = a 2-methoxy-6-(all-trans-polyprenyl)phenol + S-adenosyl-L-homocysteine + H(+)</text>
        <dbReference type="Rhea" id="RHEA:31411"/>
        <dbReference type="Rhea" id="RHEA-COMP:9550"/>
        <dbReference type="Rhea" id="RHEA-COMP:9551"/>
        <dbReference type="ChEBI" id="CHEBI:15378"/>
        <dbReference type="ChEBI" id="CHEBI:57856"/>
        <dbReference type="ChEBI" id="CHEBI:59789"/>
        <dbReference type="ChEBI" id="CHEBI:62729"/>
        <dbReference type="ChEBI" id="CHEBI:62731"/>
        <dbReference type="EC" id="2.1.1.222"/>
    </reaction>
</comment>
<dbReference type="Proteomes" id="UP000219439">
    <property type="component" value="Unassembled WGS sequence"/>
</dbReference>
<dbReference type="InterPro" id="IPR029063">
    <property type="entry name" value="SAM-dependent_MTases_sf"/>
</dbReference>
<evidence type="ECO:0000313" key="7">
    <source>
        <dbReference type="Proteomes" id="UP000219439"/>
    </source>
</evidence>
<dbReference type="GO" id="GO:0102208">
    <property type="term" value="F:2-polyprenyl-6-hydroxyphenol methylase activity"/>
    <property type="evidence" value="ECO:0007669"/>
    <property type="project" value="UniProtKB-EC"/>
</dbReference>
<dbReference type="SUPFAM" id="SSF53335">
    <property type="entry name" value="S-adenosyl-L-methionine-dependent methyltransferases"/>
    <property type="match status" value="1"/>
</dbReference>
<dbReference type="AlphaFoldDB" id="A0A285PGI8"/>
<dbReference type="PANTHER" id="PTHR43464">
    <property type="entry name" value="METHYLTRANSFERASE"/>
    <property type="match status" value="1"/>
</dbReference>
<feature type="binding site" evidence="5">
    <location>
        <position position="75"/>
    </location>
    <ligand>
        <name>S-adenosyl-L-methionine</name>
        <dbReference type="ChEBI" id="CHEBI:59789"/>
    </ligand>
</feature>
<feature type="binding site" evidence="5">
    <location>
        <position position="139"/>
    </location>
    <ligand>
        <name>S-adenosyl-L-methionine</name>
        <dbReference type="ChEBI" id="CHEBI:59789"/>
    </ligand>
</feature>
<dbReference type="HAMAP" id="MF_00472">
    <property type="entry name" value="UbiG"/>
    <property type="match status" value="1"/>
</dbReference>
<comment type="similarity">
    <text evidence="5">Belongs to the methyltransferase superfamily. UbiG/COQ3 family.</text>
</comment>
<keyword evidence="2 5" id="KW-0808">Transferase</keyword>
<dbReference type="EC" id="2.1.1.64" evidence="5"/>
<dbReference type="EC" id="2.1.1.222" evidence="5"/>
<evidence type="ECO:0000256" key="1">
    <source>
        <dbReference type="ARBA" id="ARBA00022603"/>
    </source>
</evidence>
<dbReference type="InterPro" id="IPR010233">
    <property type="entry name" value="UbiG_MeTrfase"/>
</dbReference>
<comment type="function">
    <text evidence="5">O-methyltransferase that catalyzes the 2 O-methylation steps in the ubiquinone biosynthetic pathway.</text>
</comment>
<evidence type="ECO:0000256" key="4">
    <source>
        <dbReference type="ARBA" id="ARBA00022691"/>
    </source>
</evidence>
<dbReference type="EMBL" id="OBEL01000005">
    <property type="protein sequence ID" value="SNZ20804.1"/>
    <property type="molecule type" value="Genomic_DNA"/>
</dbReference>
<name>A0A285PGI8_9HYPH</name>
<keyword evidence="3 5" id="KW-0831">Ubiquinone biosynthesis</keyword>
<feature type="binding site" evidence="5">
    <location>
        <position position="96"/>
    </location>
    <ligand>
        <name>S-adenosyl-L-methionine</name>
        <dbReference type="ChEBI" id="CHEBI:59789"/>
    </ligand>
</feature>
<keyword evidence="7" id="KW-1185">Reference proteome</keyword>
<dbReference type="NCBIfam" id="TIGR01983">
    <property type="entry name" value="UbiG"/>
    <property type="match status" value="1"/>
</dbReference>
<dbReference type="OrthoDB" id="9801538at2"/>
<comment type="catalytic activity">
    <reaction evidence="5">
        <text>a 3-demethylubiquinol + S-adenosyl-L-methionine = a ubiquinol + S-adenosyl-L-homocysteine + H(+)</text>
        <dbReference type="Rhea" id="RHEA:44380"/>
        <dbReference type="Rhea" id="RHEA-COMP:9566"/>
        <dbReference type="Rhea" id="RHEA-COMP:10914"/>
        <dbReference type="ChEBI" id="CHEBI:15378"/>
        <dbReference type="ChEBI" id="CHEBI:17976"/>
        <dbReference type="ChEBI" id="CHEBI:57856"/>
        <dbReference type="ChEBI" id="CHEBI:59789"/>
        <dbReference type="ChEBI" id="CHEBI:84422"/>
        <dbReference type="EC" id="2.1.1.64"/>
    </reaction>
</comment>
<reference evidence="6 7" key="1">
    <citation type="submission" date="2017-09" db="EMBL/GenBank/DDBJ databases">
        <authorList>
            <person name="Ehlers B."/>
            <person name="Leendertz F.H."/>
        </authorList>
    </citation>
    <scope>NUCLEOTIDE SEQUENCE [LARGE SCALE GENOMIC DNA]</scope>
    <source>
        <strain evidence="6 7">DSM 18289</strain>
    </source>
</reference>
<feature type="binding site" evidence="5">
    <location>
        <position position="44"/>
    </location>
    <ligand>
        <name>S-adenosyl-L-methionine</name>
        <dbReference type="ChEBI" id="CHEBI:59789"/>
    </ligand>
</feature>
<accession>A0A285PGI8</accession>
<dbReference type="Pfam" id="PF13489">
    <property type="entry name" value="Methyltransf_23"/>
    <property type="match status" value="1"/>
</dbReference>
<dbReference type="GO" id="GO:0010420">
    <property type="term" value="F:polyprenyldihydroxybenzoate methyltransferase activity"/>
    <property type="evidence" value="ECO:0007669"/>
    <property type="project" value="InterPro"/>
</dbReference>
<dbReference type="CDD" id="cd02440">
    <property type="entry name" value="AdoMet_MTases"/>
    <property type="match status" value="1"/>
</dbReference>
<evidence type="ECO:0000256" key="2">
    <source>
        <dbReference type="ARBA" id="ARBA00022679"/>
    </source>
</evidence>
<proteinExistence type="inferred from homology"/>
<sequence>MANQSSFSGSTVDEAEIAHFSAMAAEWWSPTGKFRPLHKQNPTRLAFIRENIIAHFGLDEKAQSPFAGMNMLDIGCGGGLICEPMTRMGASMTGADASEVNIGIASTHAKENGLEIDYRATTAESMAEAGEQFDVVLAMEVVEHVSDVPLFIKACTSMVKPGGLMFMSTLNRTMKSWALAIIGAEYILRWLPVGTHQWDKFVTPDELEAAFENTALIMTRKEGMIYNPILDRWSRGADMDINYMVMCERPE</sequence>
<dbReference type="GO" id="GO:0032259">
    <property type="term" value="P:methylation"/>
    <property type="evidence" value="ECO:0007669"/>
    <property type="project" value="UniProtKB-KW"/>
</dbReference>
<protein>
    <recommendedName>
        <fullName evidence="5">Ubiquinone biosynthesis O-methyltransferase</fullName>
    </recommendedName>
    <alternativeName>
        <fullName evidence="5">2-polyprenyl-6-hydroxyphenol methylase</fullName>
        <ecNumber evidence="5">2.1.1.222</ecNumber>
    </alternativeName>
    <alternativeName>
        <fullName evidence="5">3-demethylubiquinone 3-O-methyltransferase</fullName>
        <ecNumber evidence="5">2.1.1.64</ecNumber>
    </alternativeName>
</protein>
<keyword evidence="1 5" id="KW-0489">Methyltransferase</keyword>
<dbReference type="Gene3D" id="3.40.50.150">
    <property type="entry name" value="Vaccinia Virus protein VP39"/>
    <property type="match status" value="1"/>
</dbReference>
<keyword evidence="6" id="KW-0830">Ubiquinone</keyword>